<keyword evidence="9" id="KW-1185">Reference proteome</keyword>
<dbReference type="GO" id="GO:0016020">
    <property type="term" value="C:membrane"/>
    <property type="evidence" value="ECO:0007669"/>
    <property type="project" value="UniProtKB-SubCell"/>
</dbReference>
<comment type="similarity">
    <text evidence="5">Belongs to the SAT4 family.</text>
</comment>
<name>A0A2T3AU04_AMORE</name>
<dbReference type="AlphaFoldDB" id="A0A2T3AU04"/>
<comment type="subcellular location">
    <subcellularLocation>
        <location evidence="1">Membrane</location>
        <topology evidence="1">Multi-pass membrane protein</topology>
    </subcellularLocation>
</comment>
<feature type="transmembrane region" description="Helical" evidence="6">
    <location>
        <begin position="240"/>
        <end position="263"/>
    </location>
</feature>
<feature type="transmembrane region" description="Helical" evidence="6">
    <location>
        <begin position="120"/>
        <end position="142"/>
    </location>
</feature>
<dbReference type="GeneID" id="36571085"/>
<evidence type="ECO:0000256" key="6">
    <source>
        <dbReference type="SAM" id="Phobius"/>
    </source>
</evidence>
<sequence length="367" mass="40853">MLLSRGGITLAVWIAVFTVLTSIVIGLRLWAIRLTKRAFRPDDYMVFFAYISTLTLAGATWWAIANGLGAHTSELSNYELGVQFKLIVVSGVTWLLGTVFCKLSVLWLYTTLFTTQKFKYAAWALMAVVGGYGIAFLCVFLTNCQPISQEWHPVPGGHCRDLKIEELASISLNMVMDTLIALLPMPWLWQLRMSARNKITITVMFGMGLLVVGIMAWRLQITTKSATNADFVYGLRDVGLVSFLELWLSMIVICIPTLAPLFARYVRPVVTRATGASKRTGEKRLREAQQTIGGGSTKRAYHWKTYGKLDADSYLELEEGNLYTTAEAVSRQGSASDSAKSWIQKPNAIGVTHQIHVFESETPLTHP</sequence>
<dbReference type="Proteomes" id="UP000241818">
    <property type="component" value="Unassembled WGS sequence"/>
</dbReference>
<feature type="transmembrane region" description="Helical" evidence="6">
    <location>
        <begin position="201"/>
        <end position="220"/>
    </location>
</feature>
<feature type="transmembrane region" description="Helical" evidence="6">
    <location>
        <begin position="44"/>
        <end position="64"/>
    </location>
</feature>
<evidence type="ECO:0000256" key="4">
    <source>
        <dbReference type="ARBA" id="ARBA00023136"/>
    </source>
</evidence>
<evidence type="ECO:0000256" key="2">
    <source>
        <dbReference type="ARBA" id="ARBA00022692"/>
    </source>
</evidence>
<keyword evidence="2 6" id="KW-0812">Transmembrane</keyword>
<protein>
    <recommendedName>
        <fullName evidence="7">Rhodopsin domain-containing protein</fullName>
    </recommendedName>
</protein>
<evidence type="ECO:0000313" key="8">
    <source>
        <dbReference type="EMBL" id="PSS10966.1"/>
    </source>
</evidence>
<dbReference type="PANTHER" id="PTHR33048">
    <property type="entry name" value="PTH11-LIKE INTEGRAL MEMBRANE PROTEIN (AFU_ORTHOLOGUE AFUA_5G11245)"/>
    <property type="match status" value="1"/>
</dbReference>
<feature type="transmembrane region" description="Helical" evidence="6">
    <location>
        <begin position="12"/>
        <end position="32"/>
    </location>
</feature>
<feature type="transmembrane region" description="Helical" evidence="6">
    <location>
        <begin position="84"/>
        <end position="108"/>
    </location>
</feature>
<dbReference type="Pfam" id="PF20684">
    <property type="entry name" value="Fung_rhodopsin"/>
    <property type="match status" value="1"/>
</dbReference>
<evidence type="ECO:0000256" key="5">
    <source>
        <dbReference type="ARBA" id="ARBA00038359"/>
    </source>
</evidence>
<dbReference type="RefSeq" id="XP_024718145.1">
    <property type="nucleotide sequence ID" value="XM_024863004.1"/>
</dbReference>
<proteinExistence type="inferred from homology"/>
<feature type="transmembrane region" description="Helical" evidence="6">
    <location>
        <begin position="170"/>
        <end position="189"/>
    </location>
</feature>
<evidence type="ECO:0000313" key="9">
    <source>
        <dbReference type="Proteomes" id="UP000241818"/>
    </source>
</evidence>
<organism evidence="8 9">
    <name type="scientific">Amorphotheca resinae ATCC 22711</name>
    <dbReference type="NCBI Taxonomy" id="857342"/>
    <lineage>
        <taxon>Eukaryota</taxon>
        <taxon>Fungi</taxon>
        <taxon>Dikarya</taxon>
        <taxon>Ascomycota</taxon>
        <taxon>Pezizomycotina</taxon>
        <taxon>Leotiomycetes</taxon>
        <taxon>Helotiales</taxon>
        <taxon>Amorphothecaceae</taxon>
        <taxon>Amorphotheca</taxon>
    </lineage>
</organism>
<gene>
    <name evidence="8" type="ORF">M430DRAFT_146352</name>
</gene>
<dbReference type="PANTHER" id="PTHR33048:SF47">
    <property type="entry name" value="INTEGRAL MEMBRANE PROTEIN-RELATED"/>
    <property type="match status" value="1"/>
</dbReference>
<reference evidence="8 9" key="1">
    <citation type="journal article" date="2018" name="New Phytol.">
        <title>Comparative genomics and transcriptomics depict ericoid mycorrhizal fungi as versatile saprotrophs and plant mutualists.</title>
        <authorList>
            <person name="Martino E."/>
            <person name="Morin E."/>
            <person name="Grelet G.A."/>
            <person name="Kuo A."/>
            <person name="Kohler A."/>
            <person name="Daghino S."/>
            <person name="Barry K.W."/>
            <person name="Cichocki N."/>
            <person name="Clum A."/>
            <person name="Dockter R.B."/>
            <person name="Hainaut M."/>
            <person name="Kuo R.C."/>
            <person name="LaButti K."/>
            <person name="Lindahl B.D."/>
            <person name="Lindquist E.A."/>
            <person name="Lipzen A."/>
            <person name="Khouja H.R."/>
            <person name="Magnuson J."/>
            <person name="Murat C."/>
            <person name="Ohm R.A."/>
            <person name="Singer S.W."/>
            <person name="Spatafora J.W."/>
            <person name="Wang M."/>
            <person name="Veneault-Fourrey C."/>
            <person name="Henrissat B."/>
            <person name="Grigoriev I.V."/>
            <person name="Martin F.M."/>
            <person name="Perotto S."/>
        </authorList>
    </citation>
    <scope>NUCLEOTIDE SEQUENCE [LARGE SCALE GENOMIC DNA]</scope>
    <source>
        <strain evidence="8 9">ATCC 22711</strain>
    </source>
</reference>
<dbReference type="OrthoDB" id="3557106at2759"/>
<dbReference type="InterPro" id="IPR052337">
    <property type="entry name" value="SAT4-like"/>
</dbReference>
<evidence type="ECO:0000256" key="1">
    <source>
        <dbReference type="ARBA" id="ARBA00004141"/>
    </source>
</evidence>
<keyword evidence="4 6" id="KW-0472">Membrane</keyword>
<dbReference type="InterPro" id="IPR049326">
    <property type="entry name" value="Rhodopsin_dom_fungi"/>
</dbReference>
<dbReference type="InParanoid" id="A0A2T3AU04"/>
<feature type="domain" description="Rhodopsin" evidence="7">
    <location>
        <begin position="27"/>
        <end position="264"/>
    </location>
</feature>
<evidence type="ECO:0000256" key="3">
    <source>
        <dbReference type="ARBA" id="ARBA00022989"/>
    </source>
</evidence>
<accession>A0A2T3AU04</accession>
<keyword evidence="3 6" id="KW-1133">Transmembrane helix</keyword>
<evidence type="ECO:0000259" key="7">
    <source>
        <dbReference type="Pfam" id="PF20684"/>
    </source>
</evidence>
<dbReference type="EMBL" id="KZ679016">
    <property type="protein sequence ID" value="PSS10966.1"/>
    <property type="molecule type" value="Genomic_DNA"/>
</dbReference>